<feature type="transmembrane region" description="Helical" evidence="6">
    <location>
        <begin position="272"/>
        <end position="297"/>
    </location>
</feature>
<dbReference type="InterPro" id="IPR002293">
    <property type="entry name" value="AA/rel_permease1"/>
</dbReference>
<dbReference type="PANTHER" id="PTHR43243">
    <property type="entry name" value="INNER MEMBRANE TRANSPORTER YGJI-RELATED"/>
    <property type="match status" value="1"/>
</dbReference>
<dbReference type="PANTHER" id="PTHR43243:SF4">
    <property type="entry name" value="CATIONIC AMINO ACID TRANSPORTER 4"/>
    <property type="match status" value="1"/>
</dbReference>
<feature type="transmembrane region" description="Helical" evidence="6">
    <location>
        <begin position="172"/>
        <end position="190"/>
    </location>
</feature>
<keyword evidence="3 6" id="KW-0812">Transmembrane</keyword>
<name>A0A0R2CUS0_9LACO</name>
<dbReference type="STRING" id="1423725.FC19_GL001833"/>
<evidence type="ECO:0000256" key="5">
    <source>
        <dbReference type="ARBA" id="ARBA00023136"/>
    </source>
</evidence>
<evidence type="ECO:0000256" key="1">
    <source>
        <dbReference type="ARBA" id="ARBA00004141"/>
    </source>
</evidence>
<evidence type="ECO:0000256" key="6">
    <source>
        <dbReference type="SAM" id="Phobius"/>
    </source>
</evidence>
<dbReference type="PATRIC" id="fig|1423725.3.peg.1883"/>
<feature type="transmembrane region" description="Helical" evidence="6">
    <location>
        <begin position="371"/>
        <end position="388"/>
    </location>
</feature>
<keyword evidence="4 6" id="KW-1133">Transmembrane helix</keyword>
<keyword evidence="5 6" id="KW-0472">Membrane</keyword>
<dbReference type="Proteomes" id="UP000051015">
    <property type="component" value="Unassembled WGS sequence"/>
</dbReference>
<comment type="caution">
    <text evidence="7">The sequence shown here is derived from an EMBL/GenBank/DDBJ whole genome shotgun (WGS) entry which is preliminary data.</text>
</comment>
<organism evidence="7 8">
    <name type="scientific">Liquorilactobacillus aquaticus DSM 21051</name>
    <dbReference type="NCBI Taxonomy" id="1423725"/>
    <lineage>
        <taxon>Bacteria</taxon>
        <taxon>Bacillati</taxon>
        <taxon>Bacillota</taxon>
        <taxon>Bacilli</taxon>
        <taxon>Lactobacillales</taxon>
        <taxon>Lactobacillaceae</taxon>
        <taxon>Liquorilactobacillus</taxon>
    </lineage>
</organism>
<gene>
    <name evidence="7" type="ORF">FC19_GL001833</name>
</gene>
<dbReference type="GO" id="GO:0016020">
    <property type="term" value="C:membrane"/>
    <property type="evidence" value="ECO:0007669"/>
    <property type="project" value="UniProtKB-SubCell"/>
</dbReference>
<feature type="transmembrane region" description="Helical" evidence="6">
    <location>
        <begin position="451"/>
        <end position="469"/>
    </location>
</feature>
<accession>A0A0R2CUS0</accession>
<reference evidence="7 8" key="1">
    <citation type="journal article" date="2015" name="Genome Announc.">
        <title>Expanding the biotechnology potential of lactobacilli through comparative genomics of 213 strains and associated genera.</title>
        <authorList>
            <person name="Sun Z."/>
            <person name="Harris H.M."/>
            <person name="McCann A."/>
            <person name="Guo C."/>
            <person name="Argimon S."/>
            <person name="Zhang W."/>
            <person name="Yang X."/>
            <person name="Jeffery I.B."/>
            <person name="Cooney J.C."/>
            <person name="Kagawa T.F."/>
            <person name="Liu W."/>
            <person name="Song Y."/>
            <person name="Salvetti E."/>
            <person name="Wrobel A."/>
            <person name="Rasinkangas P."/>
            <person name="Parkhill J."/>
            <person name="Rea M.C."/>
            <person name="O'Sullivan O."/>
            <person name="Ritari J."/>
            <person name="Douillard F.P."/>
            <person name="Paul Ross R."/>
            <person name="Yang R."/>
            <person name="Briner A.E."/>
            <person name="Felis G.E."/>
            <person name="de Vos W.M."/>
            <person name="Barrangou R."/>
            <person name="Klaenhammer T.R."/>
            <person name="Caufield P.W."/>
            <person name="Cui Y."/>
            <person name="Zhang H."/>
            <person name="O'Toole P.W."/>
        </authorList>
    </citation>
    <scope>NUCLEOTIDE SEQUENCE [LARGE SCALE GENOMIC DNA]</scope>
    <source>
        <strain evidence="7 8">DSM 21051</strain>
    </source>
</reference>
<evidence type="ECO:0000313" key="8">
    <source>
        <dbReference type="Proteomes" id="UP000051015"/>
    </source>
</evidence>
<feature type="transmembrane region" description="Helical" evidence="6">
    <location>
        <begin position="426"/>
        <end position="445"/>
    </location>
</feature>
<feature type="transmembrane region" description="Helical" evidence="6">
    <location>
        <begin position="242"/>
        <end position="260"/>
    </location>
</feature>
<comment type="subcellular location">
    <subcellularLocation>
        <location evidence="1">Membrane</location>
        <topology evidence="1">Multi-pass membrane protein</topology>
    </subcellularLocation>
</comment>
<feature type="transmembrane region" description="Helical" evidence="6">
    <location>
        <begin position="108"/>
        <end position="129"/>
    </location>
</feature>
<dbReference type="AlphaFoldDB" id="A0A0R2CUS0"/>
<feature type="transmembrane region" description="Helical" evidence="6">
    <location>
        <begin position="317"/>
        <end position="340"/>
    </location>
</feature>
<dbReference type="Pfam" id="PF13520">
    <property type="entry name" value="AA_permease_2"/>
    <property type="match status" value="1"/>
</dbReference>
<dbReference type="GO" id="GO:0015171">
    <property type="term" value="F:amino acid transmembrane transporter activity"/>
    <property type="evidence" value="ECO:0007669"/>
    <property type="project" value="TreeGrafter"/>
</dbReference>
<feature type="transmembrane region" description="Helical" evidence="6">
    <location>
        <begin position="77"/>
        <end position="96"/>
    </location>
</feature>
<keyword evidence="8" id="KW-1185">Reference proteome</keyword>
<evidence type="ECO:0000313" key="7">
    <source>
        <dbReference type="EMBL" id="KRM95517.1"/>
    </source>
</evidence>
<sequence length="480" mass="52539">MTVCSIFFVKKWRDYSLNLKQRIFKKENLSRYLDKDGRLAKTLSAGDLIALGIGAVIGTGIFILPGTVAALHSGPSIILSFVVAAIICSTAAMCYAEFSSALPIAGSAYSFGNIVFGEIVGWFLGWALILEYMLAVAAVSTGWSAYFNSFIAGFGFQIPKAISGNFDPAHGTYVNIVAILIVLFISFILSKGVKTSIRINNIIVVVKIAIIFLFLLVGMFYVKPANWHPFYPFGYHGVLKGASLVFFAYLGFDVVSATAAEVKNPRKNMPIGIIGTLLICTVLYILVSVVLTGMTSYTKLDVANPVSYALQLVHLNWVAGIISIGALAGMFTMMVTMIYSSSRLIYSIGRDGLLPKFLGEVSSKHHTPNKSMLFVTIIISFMGGFVSLTQLTNLVNIGTLIAFTFVSIGIIPLRKRKDIPNDGFKVPFYPFLPIVSTLLCILMLTQLSKETWIASIIWFIIGMIIYFTYGIKHSQITKLD</sequence>
<dbReference type="PIRSF" id="PIRSF006060">
    <property type="entry name" value="AA_transporter"/>
    <property type="match status" value="1"/>
</dbReference>
<evidence type="ECO:0000256" key="4">
    <source>
        <dbReference type="ARBA" id="ARBA00022989"/>
    </source>
</evidence>
<keyword evidence="2" id="KW-0813">Transport</keyword>
<dbReference type="Gene3D" id="1.20.1740.10">
    <property type="entry name" value="Amino acid/polyamine transporter I"/>
    <property type="match status" value="1"/>
</dbReference>
<evidence type="ECO:0000256" key="2">
    <source>
        <dbReference type="ARBA" id="ARBA00022448"/>
    </source>
</evidence>
<feature type="transmembrane region" description="Helical" evidence="6">
    <location>
        <begin position="48"/>
        <end position="71"/>
    </location>
</feature>
<feature type="transmembrane region" description="Helical" evidence="6">
    <location>
        <begin position="202"/>
        <end position="222"/>
    </location>
</feature>
<proteinExistence type="predicted"/>
<feature type="transmembrane region" description="Helical" evidence="6">
    <location>
        <begin position="394"/>
        <end position="414"/>
    </location>
</feature>
<evidence type="ECO:0000256" key="3">
    <source>
        <dbReference type="ARBA" id="ARBA00022692"/>
    </source>
</evidence>
<protein>
    <submittedName>
        <fullName evidence="7">Amino acid permease</fullName>
    </submittedName>
</protein>
<dbReference type="EMBL" id="AYZD01000025">
    <property type="protein sequence ID" value="KRM95517.1"/>
    <property type="molecule type" value="Genomic_DNA"/>
</dbReference>